<dbReference type="RefSeq" id="WP_097097494.1">
    <property type="nucleotide sequence ID" value="NZ_OCMY01000001.1"/>
</dbReference>
<dbReference type="Proteomes" id="UP000219271">
    <property type="component" value="Unassembled WGS sequence"/>
</dbReference>
<gene>
    <name evidence="1" type="ORF">SAMN06273570_4176</name>
</gene>
<dbReference type="OrthoDB" id="6562952at2"/>
<name>A0A286BZY8_9GAMM</name>
<dbReference type="EMBL" id="OCMY01000001">
    <property type="protein sequence ID" value="SOD39722.1"/>
    <property type="molecule type" value="Genomic_DNA"/>
</dbReference>
<keyword evidence="2" id="KW-1185">Reference proteome</keyword>
<organism evidence="1 2">
    <name type="scientific">Candidatus Pantoea floridensis</name>
    <dbReference type="NCBI Taxonomy" id="1938870"/>
    <lineage>
        <taxon>Bacteria</taxon>
        <taxon>Pseudomonadati</taxon>
        <taxon>Pseudomonadota</taxon>
        <taxon>Gammaproteobacteria</taxon>
        <taxon>Enterobacterales</taxon>
        <taxon>Erwiniaceae</taxon>
        <taxon>Pantoea</taxon>
    </lineage>
</organism>
<sequence length="66" mass="7867">MKKSWFQHYPMNEIEANSLIRDYKMRGVSAEKTLTADPRFYVVSAFLPVSQYIPRSNKSYINSFWQ</sequence>
<accession>A0A286BZY8</accession>
<dbReference type="AlphaFoldDB" id="A0A286BZY8"/>
<protein>
    <submittedName>
        <fullName evidence="1">Uncharacterized protein</fullName>
    </submittedName>
</protein>
<evidence type="ECO:0000313" key="2">
    <source>
        <dbReference type="Proteomes" id="UP000219271"/>
    </source>
</evidence>
<evidence type="ECO:0000313" key="1">
    <source>
        <dbReference type="EMBL" id="SOD39722.1"/>
    </source>
</evidence>
<proteinExistence type="predicted"/>
<reference evidence="2" key="1">
    <citation type="submission" date="2017-09" db="EMBL/GenBank/DDBJ databases">
        <authorList>
            <person name="Varghese N."/>
            <person name="Submissions S."/>
        </authorList>
    </citation>
    <scope>NUCLEOTIDE SEQUENCE [LARGE SCALE GENOMIC DNA]</scope>
    <source>
        <strain evidence="2">JKS000234</strain>
    </source>
</reference>